<dbReference type="InterPro" id="IPR016169">
    <property type="entry name" value="FAD-bd_PCMH_sub2"/>
</dbReference>
<evidence type="ECO:0000256" key="4">
    <source>
        <dbReference type="ARBA" id="ARBA00023002"/>
    </source>
</evidence>
<dbReference type="PANTHER" id="PTHR43762:SF1">
    <property type="entry name" value="D-ARABINONO-1,4-LACTONE OXIDASE"/>
    <property type="match status" value="1"/>
</dbReference>
<accession>H0E3U2</accession>
<evidence type="ECO:0000313" key="7">
    <source>
        <dbReference type="Proteomes" id="UP000005143"/>
    </source>
</evidence>
<evidence type="ECO:0000313" key="6">
    <source>
        <dbReference type="EMBL" id="EHN11661.1"/>
    </source>
</evidence>
<evidence type="ECO:0000256" key="2">
    <source>
        <dbReference type="ARBA" id="ARBA00005466"/>
    </source>
</evidence>
<comment type="similarity">
    <text evidence="2">Belongs to the oxygen-dependent FAD-linked oxidoreductase family.</text>
</comment>
<dbReference type="EMBL" id="AGUD01000081">
    <property type="protein sequence ID" value="EHN11661.1"/>
    <property type="molecule type" value="Genomic_DNA"/>
</dbReference>
<evidence type="ECO:0000256" key="1">
    <source>
        <dbReference type="ARBA" id="ARBA00005147"/>
    </source>
</evidence>
<dbReference type="Gene3D" id="1.10.45.10">
    <property type="entry name" value="Vanillyl-alcohol Oxidase, Chain A, domain 4"/>
    <property type="match status" value="1"/>
</dbReference>
<dbReference type="InterPro" id="IPR016167">
    <property type="entry name" value="FAD-bd_PCMH_sub1"/>
</dbReference>
<dbReference type="AlphaFoldDB" id="H0E3U2"/>
<dbReference type="PROSITE" id="PS51387">
    <property type="entry name" value="FAD_PCMH"/>
    <property type="match status" value="1"/>
</dbReference>
<dbReference type="InterPro" id="IPR010031">
    <property type="entry name" value="FAD_lactone_oxidase-like"/>
</dbReference>
<dbReference type="GO" id="GO:0071949">
    <property type="term" value="F:FAD binding"/>
    <property type="evidence" value="ECO:0007669"/>
    <property type="project" value="InterPro"/>
</dbReference>
<dbReference type="PATRIC" id="fig|1097667.3.peg.1456"/>
<dbReference type="Pfam" id="PF01565">
    <property type="entry name" value="FAD_binding_4"/>
    <property type="match status" value="1"/>
</dbReference>
<dbReference type="InterPro" id="IPR007173">
    <property type="entry name" value="ALO_C"/>
</dbReference>
<dbReference type="InterPro" id="IPR016171">
    <property type="entry name" value="Vanillyl_alc_oxidase_C-sub2"/>
</dbReference>
<dbReference type="Gene3D" id="3.30.43.10">
    <property type="entry name" value="Uridine Diphospho-n-acetylenolpyruvylglucosamine Reductase, domain 2"/>
    <property type="match status" value="1"/>
</dbReference>
<dbReference type="InterPro" id="IPR036318">
    <property type="entry name" value="FAD-bd_PCMH-like_sf"/>
</dbReference>
<dbReference type="InterPro" id="IPR006094">
    <property type="entry name" value="Oxid_FAD_bind_N"/>
</dbReference>
<dbReference type="GO" id="GO:0003885">
    <property type="term" value="F:D-arabinono-1,4-lactone oxidase activity"/>
    <property type="evidence" value="ECO:0007669"/>
    <property type="project" value="InterPro"/>
</dbReference>
<evidence type="ECO:0000256" key="3">
    <source>
        <dbReference type="ARBA" id="ARBA00022644"/>
    </source>
</evidence>
<dbReference type="Proteomes" id="UP000005143">
    <property type="component" value="Unassembled WGS sequence"/>
</dbReference>
<comment type="pathway">
    <text evidence="1">Cofactor biosynthesis; L-ascorbate biosynthesis.</text>
</comment>
<gene>
    <name evidence="6" type="ORF">PAI11_14660</name>
</gene>
<dbReference type="GO" id="GO:0019853">
    <property type="term" value="P:L-ascorbic acid biosynthetic process"/>
    <property type="evidence" value="ECO:0007669"/>
    <property type="project" value="UniProtKB-UniPathway"/>
</dbReference>
<protein>
    <submittedName>
        <fullName evidence="6">Oxidoreductase</fullName>
    </submittedName>
</protein>
<dbReference type="SUPFAM" id="SSF56176">
    <property type="entry name" value="FAD-binding/transporter-associated domain-like"/>
    <property type="match status" value="1"/>
</dbReference>
<dbReference type="NCBIfam" id="TIGR01679">
    <property type="entry name" value="bact_FAD_ox"/>
    <property type="match status" value="1"/>
</dbReference>
<dbReference type="UniPathway" id="UPA00132"/>
<dbReference type="InterPro" id="IPR006093">
    <property type="entry name" value="Oxy_OxRdtase_FAD_BS"/>
</dbReference>
<sequence length="448" mass="48294">MAISGTTFTNWAGTERCTPARIVRARTIPEVQEAVRRAAADGLPVKAAGSGHSFTAAAMTDGVLVDISGLDRVLDIDRERRLVRVEAGIAIHALADALASHGLAFENLGDIDRQSIAGAIATGTHGTGGTLGNISSQVVGAELVDGRGELVALDGVDDPDGLRAARVSLGALGIVVAVTLRCVPAYVLRGVDTTAPLEEVLESVDQRVADHRHFELYAFPHAPRALTRTNDVVDEPAAPPGRLEQWLRQGLLETYTLKAFCGAGKRVPRAIPRLNRAVTRLAGTSVRTDRSDRIFSSPRDVRFVEMEYALPRAATVPALREILATIDRRGFAVNFPIEVRFVAGDDALLSPARGRETGYLAVHMYRGMPWEPYFRAVEAIANEHGGRPHWGKRHFQTAATLAPRYPEFERFAAVRARLDPDGRFANAYTDQVLGPARPVGSTAAAVAR</sequence>
<dbReference type="PIRSF" id="PIRSF000136">
    <property type="entry name" value="LGO_GLO"/>
    <property type="match status" value="1"/>
</dbReference>
<comment type="caution">
    <text evidence="6">The sequence shown here is derived from an EMBL/GenBank/DDBJ whole genome shotgun (WGS) entry which is preliminary data.</text>
</comment>
<keyword evidence="3" id="KW-0060">Ascorbate biosynthesis</keyword>
<keyword evidence="7" id="KW-1185">Reference proteome</keyword>
<dbReference type="PROSITE" id="PS00862">
    <property type="entry name" value="OX2_COVAL_FAD"/>
    <property type="match status" value="1"/>
</dbReference>
<name>H0E3U2_9ACTN</name>
<feature type="domain" description="FAD-binding PCMH-type" evidence="5">
    <location>
        <begin position="15"/>
        <end position="185"/>
    </location>
</feature>
<dbReference type="PANTHER" id="PTHR43762">
    <property type="entry name" value="L-GULONOLACTONE OXIDASE"/>
    <property type="match status" value="1"/>
</dbReference>
<proteinExistence type="inferred from homology"/>
<dbReference type="GO" id="GO:0080049">
    <property type="term" value="F:L-gulono-1,4-lactone dehydrogenase activity"/>
    <property type="evidence" value="ECO:0007669"/>
    <property type="project" value="TreeGrafter"/>
</dbReference>
<dbReference type="Gene3D" id="3.30.465.10">
    <property type="match status" value="1"/>
</dbReference>
<reference evidence="6 7" key="1">
    <citation type="journal article" date="2013" name="Biodegradation">
        <title>Quantitative proteomic analysis of ibuprofen-degrading Patulibacter sp. strain I11.</title>
        <authorList>
            <person name="Almeida B."/>
            <person name="Kjeldal H."/>
            <person name="Lolas I."/>
            <person name="Knudsen A.D."/>
            <person name="Carvalho G."/>
            <person name="Nielsen K.L."/>
            <person name="Barreto Crespo M.T."/>
            <person name="Stensballe A."/>
            <person name="Nielsen J.L."/>
        </authorList>
    </citation>
    <scope>NUCLEOTIDE SEQUENCE [LARGE SCALE GENOMIC DNA]</scope>
    <source>
        <strain evidence="6 7">I11</strain>
    </source>
</reference>
<evidence type="ECO:0000259" key="5">
    <source>
        <dbReference type="PROSITE" id="PS51387"/>
    </source>
</evidence>
<dbReference type="Pfam" id="PF04030">
    <property type="entry name" value="ALO"/>
    <property type="match status" value="1"/>
</dbReference>
<keyword evidence="4" id="KW-0560">Oxidoreductase</keyword>
<dbReference type="InterPro" id="IPR016166">
    <property type="entry name" value="FAD-bd_PCMH"/>
</dbReference>
<dbReference type="RefSeq" id="WP_007572647.1">
    <property type="nucleotide sequence ID" value="NZ_AGUD01000081.1"/>
</dbReference>
<organism evidence="6 7">
    <name type="scientific">Patulibacter medicamentivorans</name>
    <dbReference type="NCBI Taxonomy" id="1097667"/>
    <lineage>
        <taxon>Bacteria</taxon>
        <taxon>Bacillati</taxon>
        <taxon>Actinomycetota</taxon>
        <taxon>Thermoleophilia</taxon>
        <taxon>Solirubrobacterales</taxon>
        <taxon>Patulibacteraceae</taxon>
        <taxon>Patulibacter</taxon>
    </lineage>
</organism>
<dbReference type="Gene3D" id="3.30.70.2520">
    <property type="match status" value="1"/>
</dbReference>
<dbReference type="GO" id="GO:0016020">
    <property type="term" value="C:membrane"/>
    <property type="evidence" value="ECO:0007669"/>
    <property type="project" value="InterPro"/>
</dbReference>